<organism evidence="1 2">
    <name type="scientific">Lupinus luteus</name>
    <name type="common">European yellow lupine</name>
    <dbReference type="NCBI Taxonomy" id="3873"/>
    <lineage>
        <taxon>Eukaryota</taxon>
        <taxon>Viridiplantae</taxon>
        <taxon>Streptophyta</taxon>
        <taxon>Embryophyta</taxon>
        <taxon>Tracheophyta</taxon>
        <taxon>Spermatophyta</taxon>
        <taxon>Magnoliopsida</taxon>
        <taxon>eudicotyledons</taxon>
        <taxon>Gunneridae</taxon>
        <taxon>Pentapetalae</taxon>
        <taxon>rosids</taxon>
        <taxon>fabids</taxon>
        <taxon>Fabales</taxon>
        <taxon>Fabaceae</taxon>
        <taxon>Papilionoideae</taxon>
        <taxon>50 kb inversion clade</taxon>
        <taxon>genistoids sensu lato</taxon>
        <taxon>core genistoids</taxon>
        <taxon>Genisteae</taxon>
        <taxon>Lupinus</taxon>
    </lineage>
</organism>
<comment type="caution">
    <text evidence="1">The sequence shown here is derived from an EMBL/GenBank/DDBJ whole genome shotgun (WGS) entry which is preliminary data.</text>
</comment>
<sequence>MDHGTMCVVIRKQMLLVLEGLRWQPPYAKSMRNQLPATIPFYSFLGPNTNTLKYLTPRFNSRTCFKTYCKKCEEQQVT</sequence>
<name>A0AAV1VZ63_LUPLU</name>
<dbReference type="EMBL" id="CAXHTB010000002">
    <property type="protein sequence ID" value="CAL0302146.1"/>
    <property type="molecule type" value="Genomic_DNA"/>
</dbReference>
<gene>
    <name evidence="1" type="ORF">LLUT_LOCUS3206</name>
</gene>
<keyword evidence="2" id="KW-1185">Reference proteome</keyword>
<evidence type="ECO:0000313" key="1">
    <source>
        <dbReference type="EMBL" id="CAL0302146.1"/>
    </source>
</evidence>
<proteinExistence type="predicted"/>
<protein>
    <submittedName>
        <fullName evidence="1">Uncharacterized protein</fullName>
    </submittedName>
</protein>
<accession>A0AAV1VZ63</accession>
<dbReference type="AlphaFoldDB" id="A0AAV1VZ63"/>
<reference evidence="1 2" key="1">
    <citation type="submission" date="2024-03" db="EMBL/GenBank/DDBJ databases">
        <authorList>
            <person name="Martinez-Hernandez J."/>
        </authorList>
    </citation>
    <scope>NUCLEOTIDE SEQUENCE [LARGE SCALE GENOMIC DNA]</scope>
</reference>
<dbReference type="Proteomes" id="UP001497480">
    <property type="component" value="Unassembled WGS sequence"/>
</dbReference>
<evidence type="ECO:0000313" key="2">
    <source>
        <dbReference type="Proteomes" id="UP001497480"/>
    </source>
</evidence>